<feature type="region of interest" description="Disordered" evidence="1">
    <location>
        <begin position="52"/>
        <end position="72"/>
    </location>
</feature>
<dbReference type="SUPFAM" id="SSF109604">
    <property type="entry name" value="HD-domain/PDEase-like"/>
    <property type="match status" value="1"/>
</dbReference>
<dbReference type="AlphaFoldDB" id="A0A0F9GZT2"/>
<dbReference type="Gene3D" id="1.10.3210.10">
    <property type="entry name" value="Hypothetical protein af1432"/>
    <property type="match status" value="1"/>
</dbReference>
<feature type="domain" description="HD" evidence="2">
    <location>
        <begin position="11"/>
        <end position="46"/>
    </location>
</feature>
<organism evidence="3">
    <name type="scientific">marine sediment metagenome</name>
    <dbReference type="NCBI Taxonomy" id="412755"/>
    <lineage>
        <taxon>unclassified sequences</taxon>
        <taxon>metagenomes</taxon>
        <taxon>ecological metagenomes</taxon>
    </lineage>
</organism>
<evidence type="ECO:0000256" key="1">
    <source>
        <dbReference type="SAM" id="MobiDB-lite"/>
    </source>
</evidence>
<accession>A0A0F9GZT2</accession>
<gene>
    <name evidence="3" type="ORF">LCGC14_1765640</name>
</gene>
<proteinExistence type="predicted"/>
<protein>
    <recommendedName>
        <fullName evidence="2">HD domain-containing protein</fullName>
    </recommendedName>
</protein>
<name>A0A0F9GZT2_9ZZZZ</name>
<sequence length="72" mass="8170">MKHEFGDDRKRIKHALLVFDQARKIFIREEGDPGVVTAAALLHDIGIKEAERKHGSSEAHFKEIEGPPIARR</sequence>
<feature type="non-terminal residue" evidence="3">
    <location>
        <position position="72"/>
    </location>
</feature>
<feature type="compositionally biased region" description="Basic and acidic residues" evidence="1">
    <location>
        <begin position="52"/>
        <end position="65"/>
    </location>
</feature>
<dbReference type="EMBL" id="LAZR01016485">
    <property type="protein sequence ID" value="KKM04295.1"/>
    <property type="molecule type" value="Genomic_DNA"/>
</dbReference>
<comment type="caution">
    <text evidence="3">The sequence shown here is derived from an EMBL/GenBank/DDBJ whole genome shotgun (WGS) entry which is preliminary data.</text>
</comment>
<reference evidence="3" key="1">
    <citation type="journal article" date="2015" name="Nature">
        <title>Complex archaea that bridge the gap between prokaryotes and eukaryotes.</title>
        <authorList>
            <person name="Spang A."/>
            <person name="Saw J.H."/>
            <person name="Jorgensen S.L."/>
            <person name="Zaremba-Niedzwiedzka K."/>
            <person name="Martijn J."/>
            <person name="Lind A.E."/>
            <person name="van Eijk R."/>
            <person name="Schleper C."/>
            <person name="Guy L."/>
            <person name="Ettema T.J."/>
        </authorList>
    </citation>
    <scope>NUCLEOTIDE SEQUENCE</scope>
</reference>
<evidence type="ECO:0000259" key="2">
    <source>
        <dbReference type="Pfam" id="PF01966"/>
    </source>
</evidence>
<evidence type="ECO:0000313" key="3">
    <source>
        <dbReference type="EMBL" id="KKM04295.1"/>
    </source>
</evidence>
<dbReference type="InterPro" id="IPR006674">
    <property type="entry name" value="HD_domain"/>
</dbReference>
<dbReference type="Pfam" id="PF01966">
    <property type="entry name" value="HD"/>
    <property type="match status" value="1"/>
</dbReference>